<protein>
    <submittedName>
        <fullName evidence="3">Glr4121 protein</fullName>
    </submittedName>
</protein>
<dbReference type="PATRIC" id="fig|251221.4.peg.4153"/>
<dbReference type="SUPFAM" id="SSF52980">
    <property type="entry name" value="Restriction endonuclease-like"/>
    <property type="match status" value="1"/>
</dbReference>
<dbReference type="Gene3D" id="3.90.1570.10">
    <property type="entry name" value="tt1808, chain A"/>
    <property type="match status" value="1"/>
</dbReference>
<dbReference type="STRING" id="251221.gene:10761639"/>
<reference evidence="3 4" key="2">
    <citation type="journal article" date="2003" name="DNA Res.">
        <title>Complete genome structure of Gloeobacter violaceus PCC 7421, a cyanobacterium that lacks thylakoids (supplement).</title>
        <authorList>
            <person name="Nakamura Y."/>
            <person name="Kaneko T."/>
            <person name="Sato S."/>
            <person name="Mimuro M."/>
            <person name="Miyashita H."/>
            <person name="Tsuchiya T."/>
            <person name="Sasamoto S."/>
            <person name="Watanabe A."/>
            <person name="Kawashima K."/>
            <person name="Kishida Y."/>
            <person name="Kiyokawa C."/>
            <person name="Kohara M."/>
            <person name="Matsumoto M."/>
            <person name="Matsuno A."/>
            <person name="Nakazaki N."/>
            <person name="Shimpo S."/>
            <person name="Takeuchi C."/>
            <person name="Yamada M."/>
            <person name="Tabata S."/>
        </authorList>
    </citation>
    <scope>NUCLEOTIDE SEQUENCE [LARGE SCALE GENOMIC DNA]</scope>
    <source>
        <strain evidence="4">ATCC 29082 / PCC 7421</strain>
    </source>
</reference>
<keyword evidence="4" id="KW-1185">Reference proteome</keyword>
<dbReference type="InterPro" id="IPR008538">
    <property type="entry name" value="Uma2"/>
</dbReference>
<evidence type="ECO:0000256" key="1">
    <source>
        <dbReference type="SAM" id="MobiDB-lite"/>
    </source>
</evidence>
<proteinExistence type="predicted"/>
<dbReference type="PANTHER" id="PTHR33352:SF3">
    <property type="entry name" value="SLR1612 PROTEIN"/>
    <property type="match status" value="1"/>
</dbReference>
<dbReference type="HOGENOM" id="CLU_075279_1_0_3"/>
<dbReference type="InParanoid" id="Q7NDW1"/>
<evidence type="ECO:0000313" key="4">
    <source>
        <dbReference type="Proteomes" id="UP000000557"/>
    </source>
</evidence>
<evidence type="ECO:0000313" key="3">
    <source>
        <dbReference type="EMBL" id="BAC92062.1"/>
    </source>
</evidence>
<organism evidence="3 4">
    <name type="scientific">Gloeobacter violaceus (strain ATCC 29082 / PCC 7421)</name>
    <dbReference type="NCBI Taxonomy" id="251221"/>
    <lineage>
        <taxon>Bacteria</taxon>
        <taxon>Bacillati</taxon>
        <taxon>Cyanobacteriota</taxon>
        <taxon>Cyanophyceae</taxon>
        <taxon>Gloeobacterales</taxon>
        <taxon>Gloeobacteraceae</taxon>
        <taxon>Gloeobacter</taxon>
    </lineage>
</organism>
<dbReference type="EnsemblBacteria" id="BAC92062">
    <property type="protein sequence ID" value="BAC92062"/>
    <property type="gene ID" value="BAC92062"/>
</dbReference>
<dbReference type="AlphaFoldDB" id="Q7NDW1"/>
<name>Q7NDW1_GLOVI</name>
<feature type="compositionally biased region" description="Basic and acidic residues" evidence="1">
    <location>
        <begin position="227"/>
        <end position="245"/>
    </location>
</feature>
<gene>
    <name evidence="3" type="ordered locus">glr4121</name>
</gene>
<dbReference type="EMBL" id="BA000045">
    <property type="protein sequence ID" value="BAC92062.1"/>
    <property type="molecule type" value="Genomic_DNA"/>
</dbReference>
<reference evidence="3 4" key="1">
    <citation type="journal article" date="2003" name="DNA Res.">
        <title>Complete genome structure of Gloeobacter violaceus PCC 7421, a cyanobacterium that lacks thylakoids.</title>
        <authorList>
            <person name="Nakamura Y."/>
            <person name="Kaneko T."/>
            <person name="Sato S."/>
            <person name="Mimuro M."/>
            <person name="Miyashita H."/>
            <person name="Tsuchiya T."/>
            <person name="Sasamoto S."/>
            <person name="Watanabe A."/>
            <person name="Kawashima K."/>
            <person name="Kishida Y."/>
            <person name="Kiyokawa C."/>
            <person name="Kohara M."/>
            <person name="Matsumoto M."/>
            <person name="Matsuno A."/>
            <person name="Nakazaki N."/>
            <person name="Shimpo S."/>
            <person name="Takeuchi C."/>
            <person name="Yamada M."/>
            <person name="Tabata S."/>
        </authorList>
    </citation>
    <scope>NUCLEOTIDE SEQUENCE [LARGE SCALE GENOMIC DNA]</scope>
    <source>
        <strain evidence="4">ATCC 29082 / PCC 7421</strain>
    </source>
</reference>
<dbReference type="PANTHER" id="PTHR33352">
    <property type="entry name" value="SLR1095 PROTEIN"/>
    <property type="match status" value="1"/>
</dbReference>
<feature type="compositionally biased region" description="Basic and acidic residues" evidence="1">
    <location>
        <begin position="253"/>
        <end position="264"/>
    </location>
</feature>
<dbReference type="InterPro" id="IPR011335">
    <property type="entry name" value="Restrct_endonuc-II-like"/>
</dbReference>
<dbReference type="Pfam" id="PF05685">
    <property type="entry name" value="Uma2"/>
    <property type="match status" value="1"/>
</dbReference>
<dbReference type="KEGG" id="gvi:glr4121"/>
<accession>Q7NDW1</accession>
<sequence length="285" mass="32914">MRERQVGKPLTAFHSSALEAGYNGASATEGLPMYQPQVSADVIWPPTDLWSDEPPMESDWHRKQMQLLIDALEGHWCDRQDFYCSGNLTIYYSLTQRKSEDFRGPDFFVVLGCERRERRSWTVWEEGGRLPNVIAEILSDSTAEVDRGLKKQIYQDVLRVPEYFWFDPQSGELCGFHLVEGRYVPLEVDEQGRLWSAQLGLYFGVYEGRLRLVTGEGEVIPTPTERAQQERERAEQERERAEVAERQAQSESLRAEQERQRAEQAEAQAQRLAERLRSLGVDPQT</sequence>
<evidence type="ECO:0000259" key="2">
    <source>
        <dbReference type="Pfam" id="PF05685"/>
    </source>
</evidence>
<feature type="domain" description="Putative restriction endonuclease" evidence="2">
    <location>
        <begin position="54"/>
        <end position="202"/>
    </location>
</feature>
<dbReference type="Proteomes" id="UP000000557">
    <property type="component" value="Chromosome"/>
</dbReference>
<dbReference type="eggNOG" id="COG4636">
    <property type="taxonomic scope" value="Bacteria"/>
</dbReference>
<dbReference type="InterPro" id="IPR012296">
    <property type="entry name" value="Nuclease_put_TT1808"/>
</dbReference>
<dbReference type="PhylomeDB" id="Q7NDW1"/>
<dbReference type="OrthoDB" id="557157at2"/>
<feature type="region of interest" description="Disordered" evidence="1">
    <location>
        <begin position="221"/>
        <end position="269"/>
    </location>
</feature>
<dbReference type="CDD" id="cd06260">
    <property type="entry name" value="DUF820-like"/>
    <property type="match status" value="1"/>
</dbReference>